<keyword evidence="2" id="KW-0560">Oxidoreductase</keyword>
<gene>
    <name evidence="2" type="ORF">SK069_13935</name>
</gene>
<dbReference type="Gene3D" id="3.40.50.720">
    <property type="entry name" value="NAD(P)-binding Rossmann-like Domain"/>
    <property type="match status" value="1"/>
</dbReference>
<dbReference type="SUPFAM" id="SSF51735">
    <property type="entry name" value="NAD(P)-binding Rossmann-fold domains"/>
    <property type="match status" value="1"/>
</dbReference>
<keyword evidence="3" id="KW-1185">Reference proteome</keyword>
<dbReference type="InterPro" id="IPR013154">
    <property type="entry name" value="ADH-like_N"/>
</dbReference>
<dbReference type="GO" id="GO:0016491">
    <property type="term" value="F:oxidoreductase activity"/>
    <property type="evidence" value="ECO:0007669"/>
    <property type="project" value="UniProtKB-KW"/>
</dbReference>
<dbReference type="Pfam" id="PF08240">
    <property type="entry name" value="ADH_N"/>
    <property type="match status" value="1"/>
</dbReference>
<reference evidence="2 3" key="1">
    <citation type="submission" date="2023-11" db="EMBL/GenBank/DDBJ databases">
        <authorList>
            <person name="Xu M."/>
            <person name="Jiang T."/>
        </authorList>
    </citation>
    <scope>NUCLEOTIDE SEQUENCE [LARGE SCALE GENOMIC DNA]</scope>
    <source>
        <strain evidence="2 3">SD</strain>
    </source>
</reference>
<dbReference type="EC" id="1.-.-.-" evidence="2"/>
<protein>
    <submittedName>
        <fullName evidence="2">NADPH:quinone oxidoreductase family protein</fullName>
        <ecNumber evidence="2">1.-.-.-</ecNumber>
    </submittedName>
</protein>
<dbReference type="SUPFAM" id="SSF50129">
    <property type="entry name" value="GroES-like"/>
    <property type="match status" value="1"/>
</dbReference>
<dbReference type="InterPro" id="IPR013149">
    <property type="entry name" value="ADH-like_C"/>
</dbReference>
<comment type="caution">
    <text evidence="2">The sequence shown here is derived from an EMBL/GenBank/DDBJ whole genome shotgun (WGS) entry which is preliminary data.</text>
</comment>
<name>A0ABU4VMW4_9ACTN</name>
<dbReference type="InterPro" id="IPR011032">
    <property type="entry name" value="GroES-like_sf"/>
</dbReference>
<dbReference type="Proteomes" id="UP001277761">
    <property type="component" value="Unassembled WGS sequence"/>
</dbReference>
<sequence>MRAVRLVALDGPDGYVPADVPEPERGADELLIDVRAAGVAFPDLLLSRGEYQYAHELPVVLGAEVAGVVLEAPEGGRFAPGDRVAAITFTGGFAERATAPADRALPLPASLSFAEGAALPSNYLTALFALELRGRLRAGEALLVHGATGGLGSAAIQVGRALGARTIAVVGGAAKVAAAREIGADEVVVADEGWRDAVLGLAPGGVDVVFDVVGGERFLDSLRSLRPQGRLIVAGFAGGEIPTVRVNRLLLRNIDVVGAALGSYMHSDPDGMAPLCDRLGALLEHPAMRPAIGGRLPLEDVAEAVRRIADRRATGKLVVEP</sequence>
<dbReference type="CDD" id="cd08241">
    <property type="entry name" value="QOR1"/>
    <property type="match status" value="1"/>
</dbReference>
<evidence type="ECO:0000313" key="3">
    <source>
        <dbReference type="Proteomes" id="UP001277761"/>
    </source>
</evidence>
<dbReference type="Pfam" id="PF00107">
    <property type="entry name" value="ADH_zinc_N"/>
    <property type="match status" value="1"/>
</dbReference>
<dbReference type="EMBL" id="JAXAVX010000007">
    <property type="protein sequence ID" value="MDX8152702.1"/>
    <property type="molecule type" value="Genomic_DNA"/>
</dbReference>
<evidence type="ECO:0000313" key="2">
    <source>
        <dbReference type="EMBL" id="MDX8152702.1"/>
    </source>
</evidence>
<dbReference type="InterPro" id="IPR036291">
    <property type="entry name" value="NAD(P)-bd_dom_sf"/>
</dbReference>
<dbReference type="InterPro" id="IPR051397">
    <property type="entry name" value="Zn-ADH-like_protein"/>
</dbReference>
<dbReference type="Gene3D" id="3.90.180.10">
    <property type="entry name" value="Medium-chain alcohol dehydrogenases, catalytic domain"/>
    <property type="match status" value="1"/>
</dbReference>
<dbReference type="PANTHER" id="PTHR43677:SF4">
    <property type="entry name" value="QUINONE OXIDOREDUCTASE-LIKE PROTEIN 2"/>
    <property type="match status" value="1"/>
</dbReference>
<dbReference type="SMART" id="SM00829">
    <property type="entry name" value="PKS_ER"/>
    <property type="match status" value="1"/>
</dbReference>
<dbReference type="InterPro" id="IPR020843">
    <property type="entry name" value="ER"/>
</dbReference>
<proteinExistence type="predicted"/>
<accession>A0ABU4VMW4</accession>
<evidence type="ECO:0000259" key="1">
    <source>
        <dbReference type="SMART" id="SM00829"/>
    </source>
</evidence>
<organism evidence="2 3">
    <name type="scientific">Patulibacter brassicae</name>
    <dbReference type="NCBI Taxonomy" id="1705717"/>
    <lineage>
        <taxon>Bacteria</taxon>
        <taxon>Bacillati</taxon>
        <taxon>Actinomycetota</taxon>
        <taxon>Thermoleophilia</taxon>
        <taxon>Solirubrobacterales</taxon>
        <taxon>Patulibacteraceae</taxon>
        <taxon>Patulibacter</taxon>
    </lineage>
</organism>
<dbReference type="PANTHER" id="PTHR43677">
    <property type="entry name" value="SHORT-CHAIN DEHYDROGENASE/REDUCTASE"/>
    <property type="match status" value="1"/>
</dbReference>
<feature type="domain" description="Enoyl reductase (ER)" evidence="1">
    <location>
        <begin position="11"/>
        <end position="319"/>
    </location>
</feature>
<dbReference type="RefSeq" id="WP_319954858.1">
    <property type="nucleotide sequence ID" value="NZ_JAXAVX010000007.1"/>
</dbReference>